<dbReference type="AlphaFoldDB" id="A0A9P5U0Y5"/>
<proteinExistence type="predicted"/>
<name>A0A9P5U0Y5_9AGAR</name>
<dbReference type="Proteomes" id="UP000772434">
    <property type="component" value="Unassembled WGS sequence"/>
</dbReference>
<evidence type="ECO:0000313" key="2">
    <source>
        <dbReference type="Proteomes" id="UP000772434"/>
    </source>
</evidence>
<accession>A0A9P5U0Y5</accession>
<protein>
    <submittedName>
        <fullName evidence="1">Uncharacterized protein</fullName>
    </submittedName>
</protein>
<gene>
    <name evidence="1" type="ORF">BDP27DRAFT_294655</name>
</gene>
<reference evidence="1" key="1">
    <citation type="submission" date="2020-11" db="EMBL/GenBank/DDBJ databases">
        <authorList>
            <consortium name="DOE Joint Genome Institute"/>
            <person name="Ahrendt S."/>
            <person name="Riley R."/>
            <person name="Andreopoulos W."/>
            <person name="Labutti K."/>
            <person name="Pangilinan J."/>
            <person name="Ruiz-Duenas F.J."/>
            <person name="Barrasa J.M."/>
            <person name="Sanchez-Garcia M."/>
            <person name="Camarero S."/>
            <person name="Miyauchi S."/>
            <person name="Serrano A."/>
            <person name="Linde D."/>
            <person name="Babiker R."/>
            <person name="Drula E."/>
            <person name="Ayuso-Fernandez I."/>
            <person name="Pacheco R."/>
            <person name="Padilla G."/>
            <person name="Ferreira P."/>
            <person name="Barriuso J."/>
            <person name="Kellner H."/>
            <person name="Castanera R."/>
            <person name="Alfaro M."/>
            <person name="Ramirez L."/>
            <person name="Pisabarro A.G."/>
            <person name="Kuo A."/>
            <person name="Tritt A."/>
            <person name="Lipzen A."/>
            <person name="He G."/>
            <person name="Yan M."/>
            <person name="Ng V."/>
            <person name="Cullen D."/>
            <person name="Martin F."/>
            <person name="Rosso M.-N."/>
            <person name="Henrissat B."/>
            <person name="Hibbett D."/>
            <person name="Martinez A.T."/>
            <person name="Grigoriev I.V."/>
        </authorList>
    </citation>
    <scope>NUCLEOTIDE SEQUENCE</scope>
    <source>
        <strain evidence="1">AH 40177</strain>
    </source>
</reference>
<sequence>MDAAELARLIRFAARGGIGKATAIEDRVAESSEDLMFIEVVHRQNNYSGISSNSVIESSQDDEITVLMQTPENGNVYWGFCEGVVGKFQARDVRFHSPLKRAKRTFARTVEPIIEKPIIDDSVSSLVLDSRSVKITSKVVDSQGRTQGLLSRTMSGVWSVNPIDSDTMDRVFTVTLNDPLFQHEVLSGIHPCRHPDWNIPSRINILLEMLYW</sequence>
<dbReference type="OrthoDB" id="159449at2759"/>
<dbReference type="EMBL" id="JADNRY010000175">
    <property type="protein sequence ID" value="KAF9062341.1"/>
    <property type="molecule type" value="Genomic_DNA"/>
</dbReference>
<evidence type="ECO:0000313" key="1">
    <source>
        <dbReference type="EMBL" id="KAF9062341.1"/>
    </source>
</evidence>
<comment type="caution">
    <text evidence="1">The sequence shown here is derived from an EMBL/GenBank/DDBJ whole genome shotgun (WGS) entry which is preliminary data.</text>
</comment>
<keyword evidence="2" id="KW-1185">Reference proteome</keyword>
<organism evidence="1 2">
    <name type="scientific">Rhodocollybia butyracea</name>
    <dbReference type="NCBI Taxonomy" id="206335"/>
    <lineage>
        <taxon>Eukaryota</taxon>
        <taxon>Fungi</taxon>
        <taxon>Dikarya</taxon>
        <taxon>Basidiomycota</taxon>
        <taxon>Agaricomycotina</taxon>
        <taxon>Agaricomycetes</taxon>
        <taxon>Agaricomycetidae</taxon>
        <taxon>Agaricales</taxon>
        <taxon>Marasmiineae</taxon>
        <taxon>Omphalotaceae</taxon>
        <taxon>Rhodocollybia</taxon>
    </lineage>
</organism>